<dbReference type="Pfam" id="PF00155">
    <property type="entry name" value="Aminotran_1_2"/>
    <property type="match status" value="1"/>
</dbReference>
<accession>A0ABX2FJ16</accession>
<dbReference type="SUPFAM" id="SSF53383">
    <property type="entry name" value="PLP-dependent transferases"/>
    <property type="match status" value="1"/>
</dbReference>
<keyword evidence="7" id="KW-1185">Reference proteome</keyword>
<reference evidence="6 7" key="1">
    <citation type="submission" date="2020-01" db="EMBL/GenBank/DDBJ databases">
        <title>Kibdelosporangium persica a novel Actinomycetes from a hot desert in Iran.</title>
        <authorList>
            <person name="Safaei N."/>
            <person name="Zaburannyi N."/>
            <person name="Mueller R."/>
            <person name="Wink J."/>
        </authorList>
    </citation>
    <scope>NUCLEOTIDE SEQUENCE [LARGE SCALE GENOMIC DNA]</scope>
    <source>
        <strain evidence="6 7">4NS15</strain>
    </source>
</reference>
<dbReference type="InterPro" id="IPR015422">
    <property type="entry name" value="PyrdxlP-dep_Trfase_small"/>
</dbReference>
<evidence type="ECO:0000259" key="5">
    <source>
        <dbReference type="Pfam" id="PF00155"/>
    </source>
</evidence>
<keyword evidence="2 6" id="KW-0032">Aminotransferase</keyword>
<dbReference type="Proteomes" id="UP000763557">
    <property type="component" value="Unassembled WGS sequence"/>
</dbReference>
<keyword evidence="4" id="KW-0663">Pyridoxal phosphate</keyword>
<evidence type="ECO:0000256" key="1">
    <source>
        <dbReference type="ARBA" id="ARBA00001933"/>
    </source>
</evidence>
<dbReference type="RefSeq" id="WP_246368153.1">
    <property type="nucleotide sequence ID" value="NZ_CBCSGW010000003.1"/>
</dbReference>
<evidence type="ECO:0000313" key="6">
    <source>
        <dbReference type="EMBL" id="NRN70862.1"/>
    </source>
</evidence>
<evidence type="ECO:0000256" key="3">
    <source>
        <dbReference type="ARBA" id="ARBA00022679"/>
    </source>
</evidence>
<dbReference type="InterPro" id="IPR050859">
    <property type="entry name" value="Class-I_PLP-dep_aminotransf"/>
</dbReference>
<dbReference type="InterPro" id="IPR015421">
    <property type="entry name" value="PyrdxlP-dep_Trfase_major"/>
</dbReference>
<dbReference type="InterPro" id="IPR004839">
    <property type="entry name" value="Aminotransferase_I/II_large"/>
</dbReference>
<dbReference type="GO" id="GO:0008483">
    <property type="term" value="F:transaminase activity"/>
    <property type="evidence" value="ECO:0007669"/>
    <property type="project" value="UniProtKB-KW"/>
</dbReference>
<dbReference type="PANTHER" id="PTHR42790">
    <property type="entry name" value="AMINOTRANSFERASE"/>
    <property type="match status" value="1"/>
</dbReference>
<proteinExistence type="predicted"/>
<dbReference type="Gene3D" id="3.90.1150.10">
    <property type="entry name" value="Aspartate Aminotransferase, domain 1"/>
    <property type="match status" value="1"/>
</dbReference>
<keyword evidence="3" id="KW-0808">Transferase</keyword>
<protein>
    <submittedName>
        <fullName evidence="6">Hydroxyphenylglycine aminotransferase</fullName>
    </submittedName>
</protein>
<evidence type="ECO:0000256" key="2">
    <source>
        <dbReference type="ARBA" id="ARBA00022576"/>
    </source>
</evidence>
<sequence length="435" mass="47387">MTTTTAGRVPMSTADLHAAVADPVLSSMNFLNEVMDRYPDAISMAPGAPHESFFADMDIGRYVGAFSRHLESRGLGEAAIRRVLYQYGPSRGQINDIIAEALRRDEGLDVRPESLVITVGAQEAIFLTLRVLHREPGDAIAVVDPCYPGVLGAARLLDIPVVPVAGTADGFDLDQLRQVGVAYRQRGRRVRTLYVAPDFANPGGARIPLPARRMLLDEADRLDLTIIEDNTYGFTAAADDRLPSLKSLDERGRVVHVGTFAKICLPGARVGYLIADQQVHGTTTAHLLADDITSAKSMITVNTSPISQALIAGMLLEHGGSLLSVASAKARLYRRNLTVLLESMDRHIDRSTGISWNEPDGGFFVRLRLPVPVDDALLERCARGYGVIWTPMRHFHLGTGGDNQLRLSCSSLSEAQIEEGVLRLAGFLRDVTEER</sequence>
<dbReference type="CDD" id="cd00609">
    <property type="entry name" value="AAT_like"/>
    <property type="match status" value="1"/>
</dbReference>
<dbReference type="PANTHER" id="PTHR42790:SF19">
    <property type="entry name" value="KYNURENINE_ALPHA-AMINOADIPATE AMINOTRANSFERASE, MITOCHONDRIAL"/>
    <property type="match status" value="1"/>
</dbReference>
<organism evidence="6 7">
    <name type="scientific">Kibdelosporangium persicum</name>
    <dbReference type="NCBI Taxonomy" id="2698649"/>
    <lineage>
        <taxon>Bacteria</taxon>
        <taxon>Bacillati</taxon>
        <taxon>Actinomycetota</taxon>
        <taxon>Actinomycetes</taxon>
        <taxon>Pseudonocardiales</taxon>
        <taxon>Pseudonocardiaceae</taxon>
        <taxon>Kibdelosporangium</taxon>
    </lineage>
</organism>
<evidence type="ECO:0000313" key="7">
    <source>
        <dbReference type="Proteomes" id="UP000763557"/>
    </source>
</evidence>
<comment type="caution">
    <text evidence="6">The sequence shown here is derived from an EMBL/GenBank/DDBJ whole genome shotgun (WGS) entry which is preliminary data.</text>
</comment>
<dbReference type="InterPro" id="IPR015424">
    <property type="entry name" value="PyrdxlP-dep_Trfase"/>
</dbReference>
<name>A0ABX2FJ16_9PSEU</name>
<dbReference type="Gene3D" id="3.40.640.10">
    <property type="entry name" value="Type I PLP-dependent aspartate aminotransferase-like (Major domain)"/>
    <property type="match status" value="1"/>
</dbReference>
<evidence type="ECO:0000256" key="4">
    <source>
        <dbReference type="ARBA" id="ARBA00022898"/>
    </source>
</evidence>
<gene>
    <name evidence="6" type="ORF">GC106_81360</name>
</gene>
<comment type="cofactor">
    <cofactor evidence="1">
        <name>pyridoxal 5'-phosphate</name>
        <dbReference type="ChEBI" id="CHEBI:597326"/>
    </cofactor>
</comment>
<dbReference type="EMBL" id="JAAATY010000046">
    <property type="protein sequence ID" value="NRN70862.1"/>
    <property type="molecule type" value="Genomic_DNA"/>
</dbReference>
<feature type="domain" description="Aminotransferase class I/classII large" evidence="5">
    <location>
        <begin position="85"/>
        <end position="423"/>
    </location>
</feature>